<evidence type="ECO:0000256" key="1">
    <source>
        <dbReference type="SAM" id="MobiDB-lite"/>
    </source>
</evidence>
<dbReference type="EMBL" id="JAKNSF020000063">
    <property type="protein sequence ID" value="KAK7723041.1"/>
    <property type="molecule type" value="Genomic_DNA"/>
</dbReference>
<feature type="region of interest" description="Disordered" evidence="1">
    <location>
        <begin position="62"/>
        <end position="81"/>
    </location>
</feature>
<comment type="caution">
    <text evidence="2">The sequence shown here is derived from an EMBL/GenBank/DDBJ whole genome shotgun (WGS) entry which is preliminary data.</text>
</comment>
<sequence length="596" mass="66811">MTDVENPDAVPLPSVGASSRVRKGGQYLTGYDLGSYVRKMMHEKAVRVLVVLDSCFSGAGLRDEQEEPGVRGPAHSVDPSFLESDKQAEDEIDEMVEQFPSDFRDFNAKRRDWLLGENSPLTAAQSGCVVLTASAMNQRAREGLYGPGGIYQGALTAKMLIQLKRSEVTVLSYDRLHRQLVESLKTTQSPRIHGPVEYGFFSKSVVSDQQISHVKSAGGNFIELDVGRAQGVFAGATYYAIPFDYGTIQDRDMEVEASRGNIVIATVETSEELSSRAVLKKPFSKSLTHCVLRDWALKEKTQVHLRKFPKSVDIRRSLRNELEATHNLSILTDESENYATKFVVEIRGQNFVIMSYNLITGTEIPIKGIPIVRLDDRKAVEKVGMIIRHIARYWAIKALTPSLTSAPGQTNIPVGHVGILVRERQDEWHSEVQIHRDRDGVYNLVEGREYDLRLTYTGPLENVYISVFAANTSWAIEKLQPDDRGTQQVERHRPVAVPNEEWNLSTDIPDGHDAANDTLLVFVASHPGPSWDGIELGSLSNNFYRDDDDDLFEIPELASRLGDKKKAQRLANYNIAQGNKPISWAVIHYRFRVTRT</sequence>
<gene>
    <name evidence="2" type="ORF">SLS63_009070</name>
</gene>
<evidence type="ECO:0000313" key="2">
    <source>
        <dbReference type="EMBL" id="KAK7723041.1"/>
    </source>
</evidence>
<organism evidence="2 3">
    <name type="scientific">Diaporthe eres</name>
    <name type="common">Phomopsis oblonga</name>
    <dbReference type="NCBI Taxonomy" id="83184"/>
    <lineage>
        <taxon>Eukaryota</taxon>
        <taxon>Fungi</taxon>
        <taxon>Dikarya</taxon>
        <taxon>Ascomycota</taxon>
        <taxon>Pezizomycotina</taxon>
        <taxon>Sordariomycetes</taxon>
        <taxon>Sordariomycetidae</taxon>
        <taxon>Diaporthales</taxon>
        <taxon>Diaporthaceae</taxon>
        <taxon>Diaporthe</taxon>
        <taxon>Diaporthe eres species complex</taxon>
    </lineage>
</organism>
<dbReference type="Proteomes" id="UP001430848">
    <property type="component" value="Unassembled WGS sequence"/>
</dbReference>
<evidence type="ECO:0000313" key="3">
    <source>
        <dbReference type="Proteomes" id="UP001430848"/>
    </source>
</evidence>
<protein>
    <recommendedName>
        <fullName evidence="4">Caspase domain-containing protein</fullName>
    </recommendedName>
</protein>
<name>A0ABR1P0X1_DIAER</name>
<evidence type="ECO:0008006" key="4">
    <source>
        <dbReference type="Google" id="ProtNLM"/>
    </source>
</evidence>
<accession>A0ABR1P0X1</accession>
<proteinExistence type="predicted"/>
<keyword evidence="3" id="KW-1185">Reference proteome</keyword>
<dbReference type="Gene3D" id="3.40.50.1460">
    <property type="match status" value="1"/>
</dbReference>
<reference evidence="2 3" key="1">
    <citation type="submission" date="2024-02" db="EMBL/GenBank/DDBJ databases">
        <title>De novo assembly and annotation of 12 fungi associated with fruit tree decline syndrome in Ontario, Canada.</title>
        <authorList>
            <person name="Sulman M."/>
            <person name="Ellouze W."/>
            <person name="Ilyukhin E."/>
        </authorList>
    </citation>
    <scope>NUCLEOTIDE SEQUENCE [LARGE SCALE GENOMIC DNA]</scope>
    <source>
        <strain evidence="2 3">M169</strain>
    </source>
</reference>